<evidence type="ECO:0000313" key="1">
    <source>
        <dbReference type="EMBL" id="KAI8440612.1"/>
    </source>
</evidence>
<reference evidence="1 2" key="1">
    <citation type="journal article" date="2022" name="Genome Biol. Evol.">
        <title>The Spruce Budworm Genome: Reconstructing the Evolutionary History of Antifreeze Proteins.</title>
        <authorList>
            <person name="Beliveau C."/>
            <person name="Gagne P."/>
            <person name="Picq S."/>
            <person name="Vernygora O."/>
            <person name="Keeling C.I."/>
            <person name="Pinkney K."/>
            <person name="Doucet D."/>
            <person name="Wen F."/>
            <person name="Johnston J.S."/>
            <person name="Maaroufi H."/>
            <person name="Boyle B."/>
            <person name="Laroche J."/>
            <person name="Dewar K."/>
            <person name="Juretic N."/>
            <person name="Blackburn G."/>
            <person name="Nisole A."/>
            <person name="Brunet B."/>
            <person name="Brandao M."/>
            <person name="Lumley L."/>
            <person name="Duan J."/>
            <person name="Quan G."/>
            <person name="Lucarotti C.J."/>
            <person name="Roe A.D."/>
            <person name="Sperling F.A.H."/>
            <person name="Levesque R.C."/>
            <person name="Cusson M."/>
        </authorList>
    </citation>
    <scope>NUCLEOTIDE SEQUENCE [LARGE SCALE GENOMIC DNA]</scope>
    <source>
        <strain evidence="1">Glfc:IPQL:Cfum</strain>
    </source>
</reference>
<accession>A0ACC0KWQ7</accession>
<gene>
    <name evidence="1" type="ORF">MSG28_001831</name>
</gene>
<dbReference type="EMBL" id="CM046102">
    <property type="protein sequence ID" value="KAI8440612.1"/>
    <property type="molecule type" value="Genomic_DNA"/>
</dbReference>
<dbReference type="Proteomes" id="UP001064048">
    <property type="component" value="Chromosome 2"/>
</dbReference>
<sequence length="1370" mass="156203">MVPPSYVMQFPRLYFDPIWYSCSDDGAVGQVRPVLLCSLCGEYYGEEQLKFYQHLKQHYEPHATIIIENPVSDLGIDKMTNTCIEDNVATLPDSIVELSLENTVPKTMYQTIDKHILYTSSEKTLHYSSNKLQYSMASMDKDVVTNEVEKDLYNSLDKLEIYNCMKCSKSFRKQKQCEAHIKEVHGKGQFYWCIDLRLLQQLEDMGEFSEPEDLMEGIHVSVEGAEGAEGGDAGGQYSPALLPHLTVDNGTVHQDHVRHWYMRGNQALNCGTDPYCPVCPAPSPAPAPAQRSPRAAHAHHTHGAPTHDAHETHEPQETHHLKEEVFQRIFDVEVPTTESSTFTENIIPDSEIPEPVREPEDEKTDKGKKPGKQFGCPQCGRVFQHRNSLLYHLLSHNGKQHVCRECNKGFYTAGALKIHKRVHNGDRPYKCEECEREFRQWSDLKYHKVSLHSNQKHFKCEFCGKEFARKYSLSVHRRIHTGERNYKCEYCNKSFRASSYRLSHMRTHTGDKPFKCTQCGKCFRVAGDLRRHALTHDKVRTRFEKQVKIKEEQDDKKSPKQKPDKKEQKNKKVATASTTKLPILKSILDRKLTKIKKDVIKKIGAPNVTVNCNKEEGQFKINNEFTNNVEVFDTRNYKFKEVYVSKEEQERQYELEERLPDERNFAVLKPMFRSNDAVETEKAYTNRTENTDGKMAVFTHVEKCKDYGVSIVSNSQVSLTDIRHLERDVRDVRSDNLNGEVIENGFLERLAALYNISATKVSIKSCKHPQKELFVLPIKNPLTTFLREILERESLPKMKALQVTLNYRNKRVVILKTLGLFPGFRLNCGQEFLSAVLLPGACKPVNLAMSVHPREASRLAGFQLLTKVSIKSCKHPQKELFVLPIKNPLTTFLREILERESLPKMKALQVTLNYRNKRVVILKTLGLFPGFRLNCGQEFLSASLSLLLAPLVTVGGERFSSGNHEPGCGVGNPPTSLRPEEIMRNVDAVADSFLNTYEAYNSPLLDIGLFHGAPQHSVFSPSHPSAASDPLKVIRPPCLRTPYTTFSRPWSPFEDSSAPPFIGPATDVASPTPLQRTNSLSKCQSSPLHSTSAGGRILCKVRPDYYHHLACTVVLRRGEPDSRGTKKPIINSKWYAYWNYEHRLIKALSSTCASIKLSFVKPYLPTLRHNVFADWRGRVLEGRKYCDEAWLKALADKRQKRHQGGSAPTSADFSCLACGRTCRSRIVLTLWGRLVRELGRPCVLGHQASNPQLPVVTETSKTQEQTFVLFIQIYSAPAVMTYGSETWCFTLGLINRLRVAQRAMERAMLGVSLRDRIRNEEIRTRVIDIAKRISLLKWQWAAHIARRADGRWGRKVLEWRPRIGKRSVGL</sequence>
<keyword evidence="2" id="KW-1185">Reference proteome</keyword>
<name>A0ACC0KWQ7_CHOFU</name>
<protein>
    <submittedName>
        <fullName evidence="1">Uncharacterized protein</fullName>
    </submittedName>
</protein>
<proteinExistence type="predicted"/>
<organism evidence="1 2">
    <name type="scientific">Choristoneura fumiferana</name>
    <name type="common">Spruce budworm moth</name>
    <name type="synonym">Archips fumiferana</name>
    <dbReference type="NCBI Taxonomy" id="7141"/>
    <lineage>
        <taxon>Eukaryota</taxon>
        <taxon>Metazoa</taxon>
        <taxon>Ecdysozoa</taxon>
        <taxon>Arthropoda</taxon>
        <taxon>Hexapoda</taxon>
        <taxon>Insecta</taxon>
        <taxon>Pterygota</taxon>
        <taxon>Neoptera</taxon>
        <taxon>Endopterygota</taxon>
        <taxon>Lepidoptera</taxon>
        <taxon>Glossata</taxon>
        <taxon>Ditrysia</taxon>
        <taxon>Tortricoidea</taxon>
        <taxon>Tortricidae</taxon>
        <taxon>Tortricinae</taxon>
        <taxon>Choristoneura</taxon>
    </lineage>
</organism>
<comment type="caution">
    <text evidence="1">The sequence shown here is derived from an EMBL/GenBank/DDBJ whole genome shotgun (WGS) entry which is preliminary data.</text>
</comment>
<evidence type="ECO:0000313" key="2">
    <source>
        <dbReference type="Proteomes" id="UP001064048"/>
    </source>
</evidence>